<organism evidence="12 13">
    <name type="scientific">Fervidicella metallireducens AeB</name>
    <dbReference type="NCBI Taxonomy" id="1403537"/>
    <lineage>
        <taxon>Bacteria</taxon>
        <taxon>Bacillati</taxon>
        <taxon>Bacillota</taxon>
        <taxon>Clostridia</taxon>
        <taxon>Eubacteriales</taxon>
        <taxon>Clostridiaceae</taxon>
        <taxon>Fervidicella</taxon>
    </lineage>
</organism>
<dbReference type="AlphaFoldDB" id="A0A017RZ06"/>
<evidence type="ECO:0000313" key="12">
    <source>
        <dbReference type="EMBL" id="EYE89160.1"/>
    </source>
</evidence>
<evidence type="ECO:0000256" key="3">
    <source>
        <dbReference type="ARBA" id="ARBA00022448"/>
    </source>
</evidence>
<feature type="domain" description="Thioredoxin" evidence="11">
    <location>
        <begin position="1"/>
        <end position="106"/>
    </location>
</feature>
<comment type="caution">
    <text evidence="12">The sequence shown here is derived from an EMBL/GenBank/DDBJ whole genome shotgun (WGS) entry which is preliminary data.</text>
</comment>
<reference evidence="12 13" key="1">
    <citation type="journal article" date="2014" name="Genome Announc.">
        <title>Draft Genome Sequence of Fervidicella metallireducens Strain AeBT, an Iron-Reducing Thermoanaerobe from the Great Artesian Basin.</title>
        <authorList>
            <person name="Patel B.K."/>
        </authorList>
    </citation>
    <scope>NUCLEOTIDE SEQUENCE [LARGE SCALE GENOMIC DNA]</scope>
    <source>
        <strain evidence="12 13">AeB</strain>
    </source>
</reference>
<name>A0A017RZ06_9CLOT</name>
<evidence type="ECO:0000256" key="7">
    <source>
        <dbReference type="NCBIfam" id="TIGR01068"/>
    </source>
</evidence>
<accession>A0A017RZ06</accession>
<dbReference type="PROSITE" id="PS51352">
    <property type="entry name" value="THIOREDOXIN_2"/>
    <property type="match status" value="1"/>
</dbReference>
<feature type="site" description="Deprotonates C-terminal active site Cys" evidence="9">
    <location>
        <position position="24"/>
    </location>
</feature>
<dbReference type="FunFam" id="3.40.30.10:FF:000001">
    <property type="entry name" value="Thioredoxin"/>
    <property type="match status" value="1"/>
</dbReference>
<evidence type="ECO:0000256" key="10">
    <source>
        <dbReference type="PIRSR" id="PIRSR000077-4"/>
    </source>
</evidence>
<dbReference type="InterPro" id="IPR036249">
    <property type="entry name" value="Thioredoxin-like_sf"/>
</dbReference>
<keyword evidence="4" id="KW-0249">Electron transport</keyword>
<dbReference type="RefSeq" id="WP_035378449.1">
    <property type="nucleotide sequence ID" value="NZ_AZQP01000008.1"/>
</dbReference>
<gene>
    <name evidence="12" type="ORF">Q428_04275</name>
</gene>
<feature type="disulfide bond" description="Redox-active" evidence="10">
    <location>
        <begin position="30"/>
        <end position="33"/>
    </location>
</feature>
<dbReference type="PRINTS" id="PR00421">
    <property type="entry name" value="THIOREDOXIN"/>
</dbReference>
<feature type="site" description="Contributes to redox potential value" evidence="9">
    <location>
        <position position="32"/>
    </location>
</feature>
<dbReference type="InterPro" id="IPR005746">
    <property type="entry name" value="Thioredoxin"/>
</dbReference>
<dbReference type="Gene3D" id="3.40.30.10">
    <property type="entry name" value="Glutaredoxin"/>
    <property type="match status" value="1"/>
</dbReference>
<evidence type="ECO:0000313" key="13">
    <source>
        <dbReference type="Proteomes" id="UP000019681"/>
    </source>
</evidence>
<evidence type="ECO:0000256" key="2">
    <source>
        <dbReference type="ARBA" id="ARBA00020570"/>
    </source>
</evidence>
<dbReference type="PANTHER" id="PTHR45663">
    <property type="entry name" value="GEO12009P1"/>
    <property type="match status" value="1"/>
</dbReference>
<proteinExistence type="inferred from homology"/>
<dbReference type="PANTHER" id="PTHR45663:SF11">
    <property type="entry name" value="GEO12009P1"/>
    <property type="match status" value="1"/>
</dbReference>
<dbReference type="Pfam" id="PF00085">
    <property type="entry name" value="Thioredoxin"/>
    <property type="match status" value="1"/>
</dbReference>
<evidence type="ECO:0000256" key="5">
    <source>
        <dbReference type="ARBA" id="ARBA00023157"/>
    </source>
</evidence>
<evidence type="ECO:0000256" key="9">
    <source>
        <dbReference type="PIRSR" id="PIRSR000077-1"/>
    </source>
</evidence>
<feature type="active site" description="Nucleophile" evidence="9">
    <location>
        <position position="33"/>
    </location>
</feature>
<dbReference type="OrthoDB" id="9790390at2"/>
<dbReference type="EMBL" id="AZQP01000008">
    <property type="protein sequence ID" value="EYE89160.1"/>
    <property type="molecule type" value="Genomic_DNA"/>
</dbReference>
<evidence type="ECO:0000256" key="8">
    <source>
        <dbReference type="PIRNR" id="PIRNR000077"/>
    </source>
</evidence>
<dbReference type="STRING" id="1403537.Q428_04275"/>
<dbReference type="GO" id="GO:0005829">
    <property type="term" value="C:cytosol"/>
    <property type="evidence" value="ECO:0007669"/>
    <property type="project" value="TreeGrafter"/>
</dbReference>
<feature type="active site" description="Nucleophile" evidence="9">
    <location>
        <position position="30"/>
    </location>
</feature>
<keyword evidence="6 10" id="KW-0676">Redox-active center</keyword>
<dbReference type="GO" id="GO:0045454">
    <property type="term" value="P:cell redox homeostasis"/>
    <property type="evidence" value="ECO:0007669"/>
    <property type="project" value="TreeGrafter"/>
</dbReference>
<dbReference type="NCBIfam" id="TIGR01068">
    <property type="entry name" value="thioredoxin"/>
    <property type="match status" value="1"/>
</dbReference>
<comment type="similarity">
    <text evidence="1 8">Belongs to the thioredoxin family.</text>
</comment>
<protein>
    <recommendedName>
        <fullName evidence="2 7">Thioredoxin</fullName>
    </recommendedName>
</protein>
<evidence type="ECO:0000256" key="6">
    <source>
        <dbReference type="ARBA" id="ARBA00023284"/>
    </source>
</evidence>
<sequence>MVLEVSQNEFDKEVLNSQRPVLVDFYADWCQPCKMLSPVIESISHKYGEMLKVVKVNVDKSADIANQYSINSIPTLIMFKDKKAVKTFVGFKPQPILEKEISEFFS</sequence>
<dbReference type="PIRSF" id="PIRSF000077">
    <property type="entry name" value="Thioredoxin"/>
    <property type="match status" value="1"/>
</dbReference>
<dbReference type="GO" id="GO:0015035">
    <property type="term" value="F:protein-disulfide reductase activity"/>
    <property type="evidence" value="ECO:0007669"/>
    <property type="project" value="UniProtKB-UniRule"/>
</dbReference>
<dbReference type="InterPro" id="IPR013766">
    <property type="entry name" value="Thioredoxin_domain"/>
</dbReference>
<evidence type="ECO:0000259" key="11">
    <source>
        <dbReference type="PROSITE" id="PS51352"/>
    </source>
</evidence>
<keyword evidence="5 10" id="KW-1015">Disulfide bond</keyword>
<evidence type="ECO:0000256" key="4">
    <source>
        <dbReference type="ARBA" id="ARBA00022982"/>
    </source>
</evidence>
<keyword evidence="3" id="KW-0813">Transport</keyword>
<feature type="site" description="Contributes to redox potential value" evidence="9">
    <location>
        <position position="31"/>
    </location>
</feature>
<keyword evidence="13" id="KW-1185">Reference proteome</keyword>
<dbReference type="Proteomes" id="UP000019681">
    <property type="component" value="Unassembled WGS sequence"/>
</dbReference>
<dbReference type="CDD" id="cd02947">
    <property type="entry name" value="TRX_family"/>
    <property type="match status" value="1"/>
</dbReference>
<evidence type="ECO:0000256" key="1">
    <source>
        <dbReference type="ARBA" id="ARBA00008987"/>
    </source>
</evidence>
<dbReference type="SUPFAM" id="SSF52833">
    <property type="entry name" value="Thioredoxin-like"/>
    <property type="match status" value="1"/>
</dbReference>